<reference evidence="2 3" key="1">
    <citation type="submission" date="2020-09" db="EMBL/GenBank/DDBJ databases">
        <title>Pseudoxanthomonas sp. CAU 1598 isolated from sand of Yaerae Beach.</title>
        <authorList>
            <person name="Kim W."/>
        </authorList>
    </citation>
    <scope>NUCLEOTIDE SEQUENCE [LARGE SCALE GENOMIC DNA]</scope>
    <source>
        <strain evidence="2 3">CAU 1598</strain>
    </source>
</reference>
<evidence type="ECO:0000313" key="2">
    <source>
        <dbReference type="EMBL" id="MBD8525659.1"/>
    </source>
</evidence>
<feature type="transmembrane region" description="Helical" evidence="1">
    <location>
        <begin position="7"/>
        <end position="26"/>
    </location>
</feature>
<keyword evidence="1" id="KW-0472">Membrane</keyword>
<keyword evidence="1" id="KW-0812">Transmembrane</keyword>
<keyword evidence="1" id="KW-1133">Transmembrane helix</keyword>
<name>A0AAW3ZLY3_9GAMM</name>
<evidence type="ECO:0000256" key="1">
    <source>
        <dbReference type="SAM" id="Phobius"/>
    </source>
</evidence>
<gene>
    <name evidence="2" type="ORF">IFO71_07880</name>
</gene>
<protein>
    <submittedName>
        <fullName evidence="2">Uncharacterized protein</fullName>
    </submittedName>
</protein>
<accession>A0AAW3ZLY3</accession>
<feature type="transmembrane region" description="Helical" evidence="1">
    <location>
        <begin position="32"/>
        <end position="49"/>
    </location>
</feature>
<comment type="caution">
    <text evidence="2">The sequence shown here is derived from an EMBL/GenBank/DDBJ whole genome shotgun (WGS) entry which is preliminary data.</text>
</comment>
<evidence type="ECO:0000313" key="3">
    <source>
        <dbReference type="Proteomes" id="UP000613768"/>
    </source>
</evidence>
<sequence>MEKLAYVLLGIVAGFWLLGLLFGLIAAFPIGLIGLLGVIGIGLLLIKVFKERLGNSEDDHYDRNVDQ</sequence>
<dbReference type="RefSeq" id="WP_192029007.1">
    <property type="nucleotide sequence ID" value="NZ_JACYTR010000011.1"/>
</dbReference>
<keyword evidence="3" id="KW-1185">Reference proteome</keyword>
<dbReference type="EMBL" id="JACYTR010000011">
    <property type="protein sequence ID" value="MBD8525659.1"/>
    <property type="molecule type" value="Genomic_DNA"/>
</dbReference>
<dbReference type="Proteomes" id="UP000613768">
    <property type="component" value="Unassembled WGS sequence"/>
</dbReference>
<dbReference type="AlphaFoldDB" id="A0AAW3ZLY3"/>
<organism evidence="2 3">
    <name type="scientific">Pseudomarimonas arenosa</name>
    <dbReference type="NCBI Taxonomy" id="2774145"/>
    <lineage>
        <taxon>Bacteria</taxon>
        <taxon>Pseudomonadati</taxon>
        <taxon>Pseudomonadota</taxon>
        <taxon>Gammaproteobacteria</taxon>
        <taxon>Lysobacterales</taxon>
        <taxon>Lysobacteraceae</taxon>
        <taxon>Pseudomarimonas</taxon>
    </lineage>
</organism>
<proteinExistence type="predicted"/>